<dbReference type="NCBIfam" id="TIGR00459">
    <property type="entry name" value="aspS_bact"/>
    <property type="match status" value="1"/>
</dbReference>
<keyword evidence="10" id="KW-1185">Reference proteome</keyword>
<comment type="caution">
    <text evidence="9">The sequence shown here is derived from an EMBL/GenBank/DDBJ whole genome shotgun (WGS) entry which is preliminary data.</text>
</comment>
<protein>
    <submittedName>
        <fullName evidence="9">Aminoacyl-transfer RNA synthetases class-II family profile domain-containing protein</fullName>
    </submittedName>
</protein>
<accession>A0ABR2XUB1</accession>
<evidence type="ECO:0000259" key="8">
    <source>
        <dbReference type="PROSITE" id="PS50862"/>
    </source>
</evidence>
<keyword evidence="2" id="KW-0436">Ligase</keyword>
<keyword evidence="5" id="KW-0648">Protein biosynthesis</keyword>
<evidence type="ECO:0000256" key="5">
    <source>
        <dbReference type="ARBA" id="ARBA00022917"/>
    </source>
</evidence>
<sequence>MQRTALRCFPGICRRPIAQYSRQASRSILLNQQLRQVRRISQEHTTDNIFQNANDISPAPHESLGDDPDQSDSSSSSKHWFPPSSKRSEFARGATVIVHGFLGKRRDKSSSLTFCKLDTDDQVDLQIISMVPTGDRGCHARELHAKLKGIPAFSPVAVTGQLDHRPRRVGDLKDEGGDGVSTEATSWDLRLTGIQPLNEFSKDIIVSKDTVWGPSQRHLQLRFDSLLRNRLQLRSRANFVARKCLASSRFHEYETPVLFKSTPEGAREFIVPTRRRGLAYALPQSPQQYKQVLMASGIRRYYQFARCFRDEDSRADRQPEFTQLDLEMAFATGKAVMSLVESIIVSIFKQFRQNNVPREIDGVLYSSHEELIKRYGASALPETEWTQQPSVWPLRGVSKKGFTRITYDNAMARFGSDKPDLRIPSQIQPIDDFLSEDFKKMITNLEDPVVEAIQFKLTGSPSENLSFIREFMDNLPKTTLKLKSASTPGIFVFDETKPLNGLAAFGHVAGEQIATLQNEWWPQLQHGDLLIVHARERAHFQGEGWTELGRLRKIIYDAAVQKGLMKRDISFKFCWIVDFPLFTPDIEPGEGQGGAAGLKATHHPFTAPLKPLSKDALTSIDEGRPWEVKAEHYDLVLNGTEVGGGSRRIHQRAMQEFVMRTILKMPNSGIQQFQHLLEALDAGCPPHAGFALGWDRFITLLCDVDSVRDVLAFPKNLKGEDQFVKSPSQLTQSQMNTYWLSPKGWVIPEQKLW</sequence>
<dbReference type="Gene3D" id="3.30.1360.30">
    <property type="entry name" value="GAD-like domain"/>
    <property type="match status" value="1"/>
</dbReference>
<dbReference type="InterPro" id="IPR004364">
    <property type="entry name" value="Aa-tRNA-synt_II"/>
</dbReference>
<dbReference type="InterPro" id="IPR004524">
    <property type="entry name" value="Asp-tRNA-ligase_1"/>
</dbReference>
<feature type="region of interest" description="Disordered" evidence="7">
    <location>
        <begin position="51"/>
        <end position="86"/>
    </location>
</feature>
<evidence type="ECO:0000256" key="3">
    <source>
        <dbReference type="ARBA" id="ARBA00022741"/>
    </source>
</evidence>
<dbReference type="Gene3D" id="3.30.930.10">
    <property type="entry name" value="Bira Bifunctional Protein, Domain 2"/>
    <property type="match status" value="1"/>
</dbReference>
<proteinExistence type="inferred from homology"/>
<keyword evidence="3" id="KW-0547">Nucleotide-binding</keyword>
<dbReference type="Pfam" id="PF00152">
    <property type="entry name" value="tRNA-synt_2"/>
    <property type="match status" value="1"/>
</dbReference>
<dbReference type="HAMAP" id="MF_00044">
    <property type="entry name" value="Asp_tRNA_synth_type1"/>
    <property type="match status" value="1"/>
</dbReference>
<reference evidence="9 10" key="1">
    <citation type="submission" date="2024-02" db="EMBL/GenBank/DDBJ databases">
        <title>First draft genome assembly of two strains of Seiridium cardinale.</title>
        <authorList>
            <person name="Emiliani G."/>
            <person name="Scali E."/>
        </authorList>
    </citation>
    <scope>NUCLEOTIDE SEQUENCE [LARGE SCALE GENOMIC DNA]</scope>
    <source>
        <strain evidence="9 10">BM-138-000479</strain>
    </source>
</reference>
<feature type="compositionally biased region" description="Low complexity" evidence="7">
    <location>
        <begin position="71"/>
        <end position="85"/>
    </location>
</feature>
<dbReference type="PANTHER" id="PTHR22594">
    <property type="entry name" value="ASPARTYL/LYSYL-TRNA SYNTHETASE"/>
    <property type="match status" value="1"/>
</dbReference>
<dbReference type="EMBL" id="JARVKM010000021">
    <property type="protein sequence ID" value="KAK9777381.1"/>
    <property type="molecule type" value="Genomic_DNA"/>
</dbReference>
<dbReference type="InterPro" id="IPR006195">
    <property type="entry name" value="aa-tRNA-synth_II"/>
</dbReference>
<dbReference type="InterPro" id="IPR004115">
    <property type="entry name" value="GAD-like_sf"/>
</dbReference>
<evidence type="ECO:0000256" key="4">
    <source>
        <dbReference type="ARBA" id="ARBA00022840"/>
    </source>
</evidence>
<dbReference type="Proteomes" id="UP001465668">
    <property type="component" value="Unassembled WGS sequence"/>
</dbReference>
<evidence type="ECO:0000256" key="7">
    <source>
        <dbReference type="SAM" id="MobiDB-lite"/>
    </source>
</evidence>
<keyword evidence="4" id="KW-0067">ATP-binding</keyword>
<dbReference type="SUPFAM" id="SSF55681">
    <property type="entry name" value="Class II aaRS and biotin synthetases"/>
    <property type="match status" value="1"/>
</dbReference>
<dbReference type="PROSITE" id="PS50862">
    <property type="entry name" value="AA_TRNA_LIGASE_II"/>
    <property type="match status" value="1"/>
</dbReference>
<name>A0ABR2XUB1_9PEZI</name>
<evidence type="ECO:0000313" key="10">
    <source>
        <dbReference type="Proteomes" id="UP001465668"/>
    </source>
</evidence>
<evidence type="ECO:0000256" key="2">
    <source>
        <dbReference type="ARBA" id="ARBA00022598"/>
    </source>
</evidence>
<dbReference type="PRINTS" id="PR01042">
    <property type="entry name" value="TRNASYNTHASP"/>
</dbReference>
<organism evidence="9 10">
    <name type="scientific">Seiridium cardinale</name>
    <dbReference type="NCBI Taxonomy" id="138064"/>
    <lineage>
        <taxon>Eukaryota</taxon>
        <taxon>Fungi</taxon>
        <taxon>Dikarya</taxon>
        <taxon>Ascomycota</taxon>
        <taxon>Pezizomycotina</taxon>
        <taxon>Sordariomycetes</taxon>
        <taxon>Xylariomycetidae</taxon>
        <taxon>Amphisphaeriales</taxon>
        <taxon>Sporocadaceae</taxon>
        <taxon>Seiridium</taxon>
    </lineage>
</organism>
<dbReference type="InterPro" id="IPR045864">
    <property type="entry name" value="aa-tRNA-synth_II/BPL/LPL"/>
</dbReference>
<dbReference type="InterPro" id="IPR002312">
    <property type="entry name" value="Asp/Asn-tRNA-synth_IIb"/>
</dbReference>
<dbReference type="PANTHER" id="PTHR22594:SF5">
    <property type="entry name" value="ASPARTATE--TRNA LIGASE, MITOCHONDRIAL"/>
    <property type="match status" value="1"/>
</dbReference>
<comment type="similarity">
    <text evidence="1">Belongs to the class-II aminoacyl-tRNA synthetase family. Type 1 subfamily.</text>
</comment>
<evidence type="ECO:0000313" key="9">
    <source>
        <dbReference type="EMBL" id="KAK9777381.1"/>
    </source>
</evidence>
<gene>
    <name evidence="9" type="ORF">SCAR479_05774</name>
</gene>
<evidence type="ECO:0000256" key="6">
    <source>
        <dbReference type="ARBA" id="ARBA00023146"/>
    </source>
</evidence>
<evidence type="ECO:0000256" key="1">
    <source>
        <dbReference type="ARBA" id="ARBA00006303"/>
    </source>
</evidence>
<keyword evidence="6" id="KW-0030">Aminoacyl-tRNA synthetase</keyword>
<feature type="domain" description="Aminoacyl-transfer RNA synthetases class-II family profile" evidence="8">
    <location>
        <begin position="241"/>
        <end position="714"/>
    </location>
</feature>